<evidence type="ECO:0000313" key="2">
    <source>
        <dbReference type="Proteomes" id="UP000283734"/>
    </source>
</evidence>
<reference evidence="1 2" key="1">
    <citation type="submission" date="2018-09" db="EMBL/GenBank/DDBJ databases">
        <title>Alcanivorax profundi sp. nov., isolated from 1000 m-depth seawater of the Mariana Trench.</title>
        <authorList>
            <person name="Liu J."/>
        </authorList>
    </citation>
    <scope>NUCLEOTIDE SEQUENCE [LARGE SCALE GENOMIC DNA]</scope>
    <source>
        <strain evidence="1 2">MTEO17</strain>
    </source>
</reference>
<evidence type="ECO:0000313" key="1">
    <source>
        <dbReference type="EMBL" id="RJG17428.1"/>
    </source>
</evidence>
<organism evidence="1 2">
    <name type="scientific">Alcanivorax profundi</name>
    <dbReference type="NCBI Taxonomy" id="2338368"/>
    <lineage>
        <taxon>Bacteria</taxon>
        <taxon>Pseudomonadati</taxon>
        <taxon>Pseudomonadota</taxon>
        <taxon>Gammaproteobacteria</taxon>
        <taxon>Oceanospirillales</taxon>
        <taxon>Alcanivoracaceae</taxon>
        <taxon>Alcanivorax</taxon>
    </lineage>
</organism>
<dbReference type="NCBIfam" id="TIGR02436">
    <property type="entry name" value="four helix bundle protein"/>
    <property type="match status" value="1"/>
</dbReference>
<dbReference type="Gene3D" id="1.20.1440.60">
    <property type="entry name" value="23S rRNA-intervening sequence"/>
    <property type="match status" value="1"/>
</dbReference>
<sequence length="118" mass="13674">MRFEEMEVWRRSAALCVEMYRHFKESRDFGFKDQITRSALSVPSNIAEGFERVSLRDRGRFWSYAKGSVGELRTQIHIGSEIDYIDGDVAGVWLSETDQLSRMLGALIHGIRRELNEC</sequence>
<dbReference type="RefSeq" id="WP_119918190.1">
    <property type="nucleotide sequence ID" value="NZ_CAXGPP010000017.1"/>
</dbReference>
<dbReference type="AlphaFoldDB" id="A0A418XX72"/>
<gene>
    <name evidence="1" type="ORF">D4A39_11980</name>
</gene>
<dbReference type="EMBL" id="QYYA01000003">
    <property type="protein sequence ID" value="RJG17428.1"/>
    <property type="molecule type" value="Genomic_DNA"/>
</dbReference>
<dbReference type="InterPro" id="IPR036583">
    <property type="entry name" value="23S_rRNA_IVS_sf"/>
</dbReference>
<comment type="caution">
    <text evidence="1">The sequence shown here is derived from an EMBL/GenBank/DDBJ whole genome shotgun (WGS) entry which is preliminary data.</text>
</comment>
<keyword evidence="2" id="KW-1185">Reference proteome</keyword>
<dbReference type="PANTHER" id="PTHR38471:SF2">
    <property type="entry name" value="FOUR HELIX BUNDLE PROTEIN"/>
    <property type="match status" value="1"/>
</dbReference>
<dbReference type="CDD" id="cd16377">
    <property type="entry name" value="23S_rRNA_IVP_like"/>
    <property type="match status" value="1"/>
</dbReference>
<dbReference type="InterPro" id="IPR012657">
    <property type="entry name" value="23S_rRNA-intervening_sequence"/>
</dbReference>
<dbReference type="SUPFAM" id="SSF158446">
    <property type="entry name" value="IVS-encoded protein-like"/>
    <property type="match status" value="1"/>
</dbReference>
<name>A0A418XX72_9GAMM</name>
<proteinExistence type="predicted"/>
<accession>A0A418XX72</accession>
<protein>
    <submittedName>
        <fullName evidence="1">Four helix bundle protein</fullName>
    </submittedName>
</protein>
<dbReference type="NCBIfam" id="NF008912">
    <property type="entry name" value="PRK12275.1-6"/>
    <property type="match status" value="1"/>
</dbReference>
<dbReference type="Proteomes" id="UP000283734">
    <property type="component" value="Unassembled WGS sequence"/>
</dbReference>
<dbReference type="OrthoDB" id="160990at2"/>
<dbReference type="Pfam" id="PF05635">
    <property type="entry name" value="23S_rRNA_IVP"/>
    <property type="match status" value="1"/>
</dbReference>
<dbReference type="PANTHER" id="PTHR38471">
    <property type="entry name" value="FOUR HELIX BUNDLE PROTEIN"/>
    <property type="match status" value="1"/>
</dbReference>